<dbReference type="SUPFAM" id="SSF102588">
    <property type="entry name" value="LmbE-like"/>
    <property type="match status" value="1"/>
</dbReference>
<dbReference type="Gene3D" id="3.40.50.10320">
    <property type="entry name" value="LmbE-like"/>
    <property type="match status" value="1"/>
</dbReference>
<organism evidence="1 2">
    <name type="scientific">candidate division WOR_3 bacterium SM1_77</name>
    <dbReference type="NCBI Taxonomy" id="1703778"/>
    <lineage>
        <taxon>Bacteria</taxon>
        <taxon>Bacteria division WOR-3</taxon>
    </lineage>
</organism>
<comment type="caution">
    <text evidence="1">The sequence shown here is derived from an EMBL/GenBank/DDBJ whole genome shotgun (WGS) entry which is preliminary data.</text>
</comment>
<evidence type="ECO:0000313" key="1">
    <source>
        <dbReference type="EMBL" id="KPL14115.1"/>
    </source>
</evidence>
<dbReference type="InterPro" id="IPR003737">
    <property type="entry name" value="GlcNAc_PI_deacetylase-related"/>
</dbReference>
<dbReference type="Pfam" id="PF02585">
    <property type="entry name" value="PIG-L"/>
    <property type="match status" value="1"/>
</dbReference>
<evidence type="ECO:0008006" key="3">
    <source>
        <dbReference type="Google" id="ProtNLM"/>
    </source>
</evidence>
<dbReference type="InterPro" id="IPR024078">
    <property type="entry name" value="LmbE-like_dom_sf"/>
</dbReference>
<name>A0A0S8JY36_UNCW3</name>
<dbReference type="PANTHER" id="PTHR12993:SF28">
    <property type="entry name" value="LMBE FAMILY PROTEIN"/>
    <property type="match status" value="1"/>
</dbReference>
<proteinExistence type="predicted"/>
<dbReference type="AlphaFoldDB" id="A0A0S8JY36"/>
<dbReference type="EMBL" id="LJVE01000066">
    <property type="protein sequence ID" value="KPL14115.1"/>
    <property type="molecule type" value="Genomic_DNA"/>
</dbReference>
<gene>
    <name evidence="1" type="ORF">AMJ74_04040</name>
</gene>
<accession>A0A0S8JY36</accession>
<protein>
    <recommendedName>
        <fullName evidence="3">GlcNAc-PI de-N-acetylase</fullName>
    </recommendedName>
</protein>
<reference evidence="1 2" key="1">
    <citation type="journal article" date="2015" name="Microbiome">
        <title>Genomic resolution of linkages in carbon, nitrogen, and sulfur cycling among widespread estuary sediment bacteria.</title>
        <authorList>
            <person name="Baker B.J."/>
            <person name="Lazar C.S."/>
            <person name="Teske A.P."/>
            <person name="Dick G.J."/>
        </authorList>
    </citation>
    <scope>NUCLEOTIDE SEQUENCE [LARGE SCALE GENOMIC DNA]</scope>
    <source>
        <strain evidence="1">SM1_77</strain>
    </source>
</reference>
<sequence>MRKSFKNRLIIMAHPDDAELTCGGSIARWAEKDDVYHIIVSCGEKGTWLKNASPLLVAQKREGEAKKAARFLGVKRAVFLRHPDGEVANMKTLKLEIAALIRRFRPHTIVTHDPWSRYFHPDHRATAHAVIEGITIARDWHFYPFLIEIGLKPFRPKELLLGITDQPNYINDITSTYKKKIKAIRMHGSQLNQLPNWEQRVLDRVEKDGALGGYKFGEGFCKMRI</sequence>
<evidence type="ECO:0000313" key="2">
    <source>
        <dbReference type="Proteomes" id="UP000050975"/>
    </source>
</evidence>
<dbReference type="GO" id="GO:0016811">
    <property type="term" value="F:hydrolase activity, acting on carbon-nitrogen (but not peptide) bonds, in linear amides"/>
    <property type="evidence" value="ECO:0007669"/>
    <property type="project" value="TreeGrafter"/>
</dbReference>
<dbReference type="PANTHER" id="PTHR12993">
    <property type="entry name" value="N-ACETYLGLUCOSAMINYL-PHOSPHATIDYLINOSITOL DE-N-ACETYLASE-RELATED"/>
    <property type="match status" value="1"/>
</dbReference>
<dbReference type="Proteomes" id="UP000050975">
    <property type="component" value="Unassembled WGS sequence"/>
</dbReference>